<dbReference type="SMART" id="SM00220">
    <property type="entry name" value="S_TKc"/>
    <property type="match status" value="1"/>
</dbReference>
<keyword evidence="3" id="KW-1185">Reference proteome</keyword>
<dbReference type="Gene3D" id="1.20.930.20">
    <property type="entry name" value="Adaptor protein Cbl, N-terminal domain"/>
    <property type="match status" value="1"/>
</dbReference>
<organism evidence="2">
    <name type="scientific">Oryza glumipatula</name>
    <dbReference type="NCBI Taxonomy" id="40148"/>
    <lineage>
        <taxon>Eukaryota</taxon>
        <taxon>Viridiplantae</taxon>
        <taxon>Streptophyta</taxon>
        <taxon>Embryophyta</taxon>
        <taxon>Tracheophyta</taxon>
        <taxon>Spermatophyta</taxon>
        <taxon>Magnoliopsida</taxon>
        <taxon>Liliopsida</taxon>
        <taxon>Poales</taxon>
        <taxon>Poaceae</taxon>
        <taxon>BOP clade</taxon>
        <taxon>Oryzoideae</taxon>
        <taxon>Oryzeae</taxon>
        <taxon>Oryzinae</taxon>
        <taxon>Oryza</taxon>
    </lineage>
</organism>
<dbReference type="Gene3D" id="3.30.200.20">
    <property type="entry name" value="Phosphorylase Kinase, domain 1"/>
    <property type="match status" value="1"/>
</dbReference>
<dbReference type="STRING" id="40148.A0A0E0AUT7"/>
<dbReference type="GO" id="GO:0004672">
    <property type="term" value="F:protein kinase activity"/>
    <property type="evidence" value="ECO:0007669"/>
    <property type="project" value="InterPro"/>
</dbReference>
<dbReference type="SUPFAM" id="SSF56112">
    <property type="entry name" value="Protein kinase-like (PK-like)"/>
    <property type="match status" value="1"/>
</dbReference>
<dbReference type="CDD" id="cd21037">
    <property type="entry name" value="MLKL_NTD"/>
    <property type="match status" value="1"/>
</dbReference>
<accession>A0A0E0AUT7</accession>
<dbReference type="InterPro" id="IPR011009">
    <property type="entry name" value="Kinase-like_dom_sf"/>
</dbReference>
<dbReference type="Gramene" id="OGLUM08G13900.1">
    <property type="protein sequence ID" value="OGLUM08G13900.1"/>
    <property type="gene ID" value="OGLUM08G13900"/>
</dbReference>
<proteinExistence type="predicted"/>
<feature type="domain" description="Protein kinase" evidence="1">
    <location>
        <begin position="194"/>
        <end position="486"/>
    </location>
</feature>
<name>A0A0E0AUT7_9ORYZ</name>
<dbReference type="PANTHER" id="PTHR46146:SF9">
    <property type="entry name" value="OS06G0151700 PROTEIN"/>
    <property type="match status" value="1"/>
</dbReference>
<dbReference type="EnsemblPlants" id="OGLUM08G13900.1">
    <property type="protein sequence ID" value="OGLUM08G13900.1"/>
    <property type="gene ID" value="OGLUM08G13900"/>
</dbReference>
<dbReference type="Pfam" id="PF19584">
    <property type="entry name" value="MCAfunc"/>
    <property type="match status" value="1"/>
</dbReference>
<dbReference type="InterPro" id="IPR045766">
    <property type="entry name" value="MCAfunc"/>
</dbReference>
<dbReference type="PANTHER" id="PTHR46146">
    <property type="entry name" value="SERINE/THREONINE-PROTEIN KINASE-LIKE PROTEIN CCR4"/>
    <property type="match status" value="1"/>
</dbReference>
<dbReference type="eggNOG" id="KOG1187">
    <property type="taxonomic scope" value="Eukaryota"/>
</dbReference>
<dbReference type="InterPro" id="IPR000719">
    <property type="entry name" value="Prot_kinase_dom"/>
</dbReference>
<dbReference type="InterPro" id="IPR059179">
    <property type="entry name" value="MLKL-like_MCAfunc"/>
</dbReference>
<dbReference type="Pfam" id="PF00069">
    <property type="entry name" value="Pkinase"/>
    <property type="match status" value="1"/>
</dbReference>
<reference evidence="2" key="2">
    <citation type="submission" date="2018-05" db="EMBL/GenBank/DDBJ databases">
        <title>OgluRS3 (Oryza glumaepatula Reference Sequence Version 3).</title>
        <authorList>
            <person name="Zhang J."/>
            <person name="Kudrna D."/>
            <person name="Lee S."/>
            <person name="Talag J."/>
            <person name="Welchert J."/>
            <person name="Wing R.A."/>
        </authorList>
    </citation>
    <scope>NUCLEOTIDE SEQUENCE [LARGE SCALE GENOMIC DNA]</scope>
</reference>
<evidence type="ECO:0000313" key="3">
    <source>
        <dbReference type="Proteomes" id="UP000026961"/>
    </source>
</evidence>
<dbReference type="GO" id="GO:0005524">
    <property type="term" value="F:ATP binding"/>
    <property type="evidence" value="ECO:0007669"/>
    <property type="project" value="InterPro"/>
</dbReference>
<evidence type="ECO:0000259" key="1">
    <source>
        <dbReference type="PROSITE" id="PS50011"/>
    </source>
</evidence>
<dbReference type="InterPro" id="IPR036537">
    <property type="entry name" value="Adaptor_Cbl_N_dom_sf"/>
</dbReference>
<dbReference type="AlphaFoldDB" id="A0A0E0AUT7"/>
<sequence length="493" mass="54431">MWGELGNAATVAQLVGADLGGLISKIIQAAATARRNKAECEQLAVRASMIYDLLPHLQHPEVMRRPEVLRPLALLEDTLREAHQLVTCCQHKGPTYRFVMAGRLADKIRSVQARIDSYLLFLPLISHIDIIRCLDQIHRVLISTGDGVCRTMASPSADSQLQRRLVELGIVLHGDGEYCEKFTMPQLAMATNNFAVDRQIGEGRSFGMMMYKGRLPDRREVAIRRASPRRKGDFLRELAILSPLRHHHIVRLLGCCVAAATTSSPAEEEEEDCLLVYEYVDNGTLYDHLHGSDGASSLVTTSWKTRIEILAGVSRAIDHLHSHAAPPVIHRDIKLSNILLDSTYAPRLSDFGLAVSCDEVERTAEMPILGTFEYMDPEYLSTGNLTPASDVYSFGVVMLELLTGKKAIHDEKHGAVVATSLVASVLPNMEAGDLMKEIDRGPGLKPTPRQLEATEKVARTAVRCVHSQGKERPPMTEVVASLQEALELLSLDE</sequence>
<dbReference type="HOGENOM" id="CLU_000288_158_3_1"/>
<dbReference type="PROSITE" id="PS50011">
    <property type="entry name" value="PROTEIN_KINASE_DOM"/>
    <property type="match status" value="1"/>
</dbReference>
<protein>
    <recommendedName>
        <fullName evidence="1">Protein kinase domain-containing protein</fullName>
    </recommendedName>
</protein>
<dbReference type="Proteomes" id="UP000026961">
    <property type="component" value="Chromosome 8"/>
</dbReference>
<dbReference type="InterPro" id="IPR008271">
    <property type="entry name" value="Ser/Thr_kinase_AS"/>
</dbReference>
<evidence type="ECO:0000313" key="2">
    <source>
        <dbReference type="EnsemblPlants" id="OGLUM08G13900.1"/>
    </source>
</evidence>
<dbReference type="GO" id="GO:0007166">
    <property type="term" value="P:cell surface receptor signaling pathway"/>
    <property type="evidence" value="ECO:0007669"/>
    <property type="project" value="InterPro"/>
</dbReference>
<reference evidence="2" key="1">
    <citation type="submission" date="2015-04" db="UniProtKB">
        <authorList>
            <consortium name="EnsemblPlants"/>
        </authorList>
    </citation>
    <scope>IDENTIFICATION</scope>
</reference>
<dbReference type="PROSITE" id="PS00108">
    <property type="entry name" value="PROTEIN_KINASE_ST"/>
    <property type="match status" value="1"/>
</dbReference>
<dbReference type="Gene3D" id="1.10.510.10">
    <property type="entry name" value="Transferase(Phosphotransferase) domain 1"/>
    <property type="match status" value="1"/>
</dbReference>